<gene>
    <name evidence="1" type="ORF">NGM29_06700</name>
</gene>
<dbReference type="InterPro" id="IPR055521">
    <property type="entry name" value="DUF7095"/>
</dbReference>
<sequence length="217" mass="23922">MSGFSRDDAVDRVEAILETVDSEPLPVPVREVWIYGDLALGLDPVDRLDVYLTKDILMRDEPKAEAEFEESHGVKGVGKSVRAEWARAHPEHLRANANGHAAPEKCLAAQLLADDEPVHLEVCNARFEDNVTQRLRGARLREDYTQLLDPRGVCLWSDGVRSDDALEKVRNSELAFPTLSGALEMLGMDDAEAQEAAEAVHAWRGEQAGATVRGDVL</sequence>
<dbReference type="GeneID" id="73289720"/>
<organism evidence="1 2">
    <name type="scientific">Natronosalvus rutilus</name>
    <dbReference type="NCBI Taxonomy" id="2953753"/>
    <lineage>
        <taxon>Archaea</taxon>
        <taxon>Methanobacteriati</taxon>
        <taxon>Methanobacteriota</taxon>
        <taxon>Stenosarchaea group</taxon>
        <taxon>Halobacteria</taxon>
        <taxon>Halobacteriales</taxon>
        <taxon>Natrialbaceae</taxon>
        <taxon>Natronosalvus</taxon>
    </lineage>
</organism>
<dbReference type="Proteomes" id="UP001056855">
    <property type="component" value="Chromosome"/>
</dbReference>
<evidence type="ECO:0000313" key="2">
    <source>
        <dbReference type="Proteomes" id="UP001056855"/>
    </source>
</evidence>
<evidence type="ECO:0000313" key="1">
    <source>
        <dbReference type="EMBL" id="UTF54939.1"/>
    </source>
</evidence>
<protein>
    <submittedName>
        <fullName evidence="1">Uncharacterized protein</fullName>
    </submittedName>
</protein>
<name>A0A9E7SUM1_9EURY</name>
<accession>A0A9E7SUM1</accession>
<dbReference type="Pfam" id="PF23378">
    <property type="entry name" value="DUF7095"/>
    <property type="match status" value="1"/>
</dbReference>
<reference evidence="1" key="1">
    <citation type="submission" date="2022-06" db="EMBL/GenBank/DDBJ databases">
        <title>Diverse halophilic archaea isolated from saline environments.</title>
        <authorList>
            <person name="Cui H.-L."/>
        </authorList>
    </citation>
    <scope>NUCLEOTIDE SEQUENCE</scope>
    <source>
        <strain evidence="1">WLHS1</strain>
    </source>
</reference>
<keyword evidence="2" id="KW-1185">Reference proteome</keyword>
<proteinExistence type="predicted"/>
<dbReference type="AlphaFoldDB" id="A0A9E7SUM1"/>
<dbReference type="EMBL" id="CP100355">
    <property type="protein sequence ID" value="UTF54939.1"/>
    <property type="molecule type" value="Genomic_DNA"/>
</dbReference>
<dbReference type="KEGG" id="sawl:NGM29_06700"/>
<dbReference type="RefSeq" id="WP_254159671.1">
    <property type="nucleotide sequence ID" value="NZ_CP100355.1"/>
</dbReference>